<dbReference type="EMBL" id="BAABGN010000005">
    <property type="protein sequence ID" value="GAA4421147.1"/>
    <property type="molecule type" value="Genomic_DNA"/>
</dbReference>
<protein>
    <recommendedName>
        <fullName evidence="1">Ig-like domain-containing protein</fullName>
    </recommendedName>
</protein>
<accession>A0ABP8L2M4</accession>
<evidence type="ECO:0000259" key="1">
    <source>
        <dbReference type="PROSITE" id="PS50835"/>
    </source>
</evidence>
<comment type="caution">
    <text evidence="2">The sequence shown here is derived from an EMBL/GenBank/DDBJ whole genome shotgun (WGS) entry which is preliminary data.</text>
</comment>
<organism evidence="2 3">
    <name type="scientific">Georgenia halophila</name>
    <dbReference type="NCBI Taxonomy" id="620889"/>
    <lineage>
        <taxon>Bacteria</taxon>
        <taxon>Bacillati</taxon>
        <taxon>Actinomycetota</taxon>
        <taxon>Actinomycetes</taxon>
        <taxon>Micrococcales</taxon>
        <taxon>Bogoriellaceae</taxon>
        <taxon>Georgenia</taxon>
    </lineage>
</organism>
<gene>
    <name evidence="2" type="ORF">GCM10023169_13710</name>
</gene>
<reference evidence="3" key="1">
    <citation type="journal article" date="2019" name="Int. J. Syst. Evol. Microbiol.">
        <title>The Global Catalogue of Microorganisms (GCM) 10K type strain sequencing project: providing services to taxonomists for standard genome sequencing and annotation.</title>
        <authorList>
            <consortium name="The Broad Institute Genomics Platform"/>
            <consortium name="The Broad Institute Genome Sequencing Center for Infectious Disease"/>
            <person name="Wu L."/>
            <person name="Ma J."/>
        </authorList>
    </citation>
    <scope>NUCLEOTIDE SEQUENCE [LARGE SCALE GENOMIC DNA]</scope>
    <source>
        <strain evidence="3">JCM 17810</strain>
    </source>
</reference>
<sequence length="284" mass="31852">MVVYEPQLAVETLERSLRQLMAHAYAAEYGRGNWIDEIITSDQRSKWASLRTADQQQRTGVILPGGHGLEFTELTELVEIARQHWAPLKDALGKKKSAEPYLQTFLPLAERATRRRNAANHNRPLAPFEQELLSGIAGLIRNQVTIAMSSADPAGDIYPRIEAARDSFRHEMEIVRPDGELAGHIDTGAILHPGERVTFTCVAHDPDGRRLTWSARSNHDLQGGTSDTVESGEPVQLTWVVADSDVRESSTVSLFMTTEDSRYHRCGSFDQRIYFRYAVRPLAT</sequence>
<feature type="domain" description="Ig-like" evidence="1">
    <location>
        <begin position="177"/>
        <end position="266"/>
    </location>
</feature>
<keyword evidence="3" id="KW-1185">Reference proteome</keyword>
<evidence type="ECO:0000313" key="2">
    <source>
        <dbReference type="EMBL" id="GAA4421147.1"/>
    </source>
</evidence>
<proteinExistence type="predicted"/>
<dbReference type="PROSITE" id="PS50835">
    <property type="entry name" value="IG_LIKE"/>
    <property type="match status" value="1"/>
</dbReference>
<evidence type="ECO:0000313" key="3">
    <source>
        <dbReference type="Proteomes" id="UP001500622"/>
    </source>
</evidence>
<dbReference type="InterPro" id="IPR007110">
    <property type="entry name" value="Ig-like_dom"/>
</dbReference>
<dbReference type="Proteomes" id="UP001500622">
    <property type="component" value="Unassembled WGS sequence"/>
</dbReference>
<name>A0ABP8L2M4_9MICO</name>